<dbReference type="PANTHER" id="PTHR37260:SF2">
    <property type="entry name" value="PROTEIN ECERIFERUM 16"/>
    <property type="match status" value="1"/>
</dbReference>
<dbReference type="EMBL" id="CM018052">
    <property type="protein sequence ID" value="KAA8515058.1"/>
    <property type="molecule type" value="Genomic_DNA"/>
</dbReference>
<feature type="region of interest" description="Disordered" evidence="1">
    <location>
        <begin position="1"/>
        <end position="32"/>
    </location>
</feature>
<evidence type="ECO:0000256" key="1">
    <source>
        <dbReference type="SAM" id="MobiDB-lite"/>
    </source>
</evidence>
<reference evidence="2 3" key="1">
    <citation type="submission" date="2019-09" db="EMBL/GenBank/DDBJ databases">
        <title>A chromosome-level genome assembly of the Chinese tupelo Nyssa sinensis.</title>
        <authorList>
            <person name="Yang X."/>
            <person name="Kang M."/>
            <person name="Yang Y."/>
            <person name="Xiong H."/>
            <person name="Wang M."/>
            <person name="Zhang Z."/>
            <person name="Wang Z."/>
            <person name="Wu H."/>
            <person name="Ma T."/>
            <person name="Liu J."/>
            <person name="Xi Z."/>
        </authorList>
    </citation>
    <scope>NUCLEOTIDE SEQUENCE [LARGE SCALE GENOMIC DNA]</scope>
    <source>
        <strain evidence="2">J267</strain>
        <tissue evidence="2">Leaf</tissue>
    </source>
</reference>
<accession>A0A5J4ZC04</accession>
<feature type="compositionally biased region" description="Basic and acidic residues" evidence="1">
    <location>
        <begin position="22"/>
        <end position="31"/>
    </location>
</feature>
<name>A0A5J4ZC04_9ASTE</name>
<dbReference type="InterPro" id="IPR053342">
    <property type="entry name" value="Exosome_cofactor/PTGS_suppr"/>
</dbReference>
<protein>
    <submittedName>
        <fullName evidence="2">Uncharacterized protein</fullName>
    </submittedName>
</protein>
<feature type="region of interest" description="Disordered" evidence="1">
    <location>
        <begin position="123"/>
        <end position="144"/>
    </location>
</feature>
<dbReference type="Proteomes" id="UP000325577">
    <property type="component" value="Linkage Group LG9"/>
</dbReference>
<gene>
    <name evidence="2" type="ORF">F0562_018155</name>
</gene>
<proteinExistence type="predicted"/>
<organism evidence="2 3">
    <name type="scientific">Nyssa sinensis</name>
    <dbReference type="NCBI Taxonomy" id="561372"/>
    <lineage>
        <taxon>Eukaryota</taxon>
        <taxon>Viridiplantae</taxon>
        <taxon>Streptophyta</taxon>
        <taxon>Embryophyta</taxon>
        <taxon>Tracheophyta</taxon>
        <taxon>Spermatophyta</taxon>
        <taxon>Magnoliopsida</taxon>
        <taxon>eudicotyledons</taxon>
        <taxon>Gunneridae</taxon>
        <taxon>Pentapetalae</taxon>
        <taxon>asterids</taxon>
        <taxon>Cornales</taxon>
        <taxon>Nyssaceae</taxon>
        <taxon>Nyssa</taxon>
    </lineage>
</organism>
<dbReference type="OrthoDB" id="685075at2759"/>
<dbReference type="PANTHER" id="PTHR37260">
    <property type="entry name" value="PHOSPHORELAY PROTEIN"/>
    <property type="match status" value="1"/>
</dbReference>
<evidence type="ECO:0000313" key="2">
    <source>
        <dbReference type="EMBL" id="KAA8515058.1"/>
    </source>
</evidence>
<dbReference type="AlphaFoldDB" id="A0A5J4ZC04"/>
<sequence length="256" mass="28183">MTKAPSGGTVGMESAKKPSAKQIKDKSRREQSILSWTEDDKFIVEDRATASNEASFLSLNLHFLAEQLEKVDLSRRLFIEEDLLRPELDQATCGTGSESSKKDYGELASHGLSQGHMNVDRYREAGSSETSSSSRPVPFFANKGSKSMNQVKDELWQFGRTAQSSILESIAQSIKNSDANLKKQQSRFEAAATEAKLDMLLDSFNETNSGSTFEERPGYIKSGLAVADHDNALDGLLNETSNLMNQDVALSSQEEE</sequence>
<evidence type="ECO:0000313" key="3">
    <source>
        <dbReference type="Proteomes" id="UP000325577"/>
    </source>
</evidence>
<keyword evidence="3" id="KW-1185">Reference proteome</keyword>